<dbReference type="AlphaFoldDB" id="H8YX27"/>
<dbReference type="InterPro" id="IPR036938">
    <property type="entry name" value="PAP2/HPO_sf"/>
</dbReference>
<dbReference type="Proteomes" id="UP000002964">
    <property type="component" value="Unassembled WGS sequence"/>
</dbReference>
<dbReference type="OrthoDB" id="9812349at2"/>
<feature type="transmembrane region" description="Helical" evidence="1">
    <location>
        <begin position="47"/>
        <end position="71"/>
    </location>
</feature>
<dbReference type="STRING" id="631362.Thi970DRAFT_00652"/>
<keyword evidence="3" id="KW-1185">Reference proteome</keyword>
<gene>
    <name evidence="2" type="ORF">Thi970DRAFT_00652</name>
</gene>
<dbReference type="PANTHER" id="PTHR34980">
    <property type="entry name" value="INNER MEMBRANE PROTEIN-RELATED-RELATED"/>
    <property type="match status" value="1"/>
</dbReference>
<name>H8YX27_9GAMM</name>
<proteinExistence type="predicted"/>
<accession>H8YX27</accession>
<dbReference type="RefSeq" id="WP_009147088.1">
    <property type="nucleotide sequence ID" value="NZ_CP121471.1"/>
</dbReference>
<evidence type="ECO:0000313" key="3">
    <source>
        <dbReference type="Proteomes" id="UP000002964"/>
    </source>
</evidence>
<reference evidence="3" key="1">
    <citation type="submission" date="2011-06" db="EMBL/GenBank/DDBJ databases">
        <authorList>
            <consortium name="US DOE Joint Genome Institute (JGI-PGF)"/>
            <person name="Lucas S."/>
            <person name="Han J."/>
            <person name="Lapidus A."/>
            <person name="Cheng J.-F."/>
            <person name="Goodwin L."/>
            <person name="Pitluck S."/>
            <person name="Peters L."/>
            <person name="Land M.L."/>
            <person name="Hauser L."/>
            <person name="Vogl K."/>
            <person name="Liu Z."/>
            <person name="Overmann J."/>
            <person name="Frigaard N.-U."/>
            <person name="Bryant D.A."/>
            <person name="Woyke T.J."/>
        </authorList>
    </citation>
    <scope>NUCLEOTIDE SEQUENCE [LARGE SCALE GENOMIC DNA]</scope>
    <source>
        <strain evidence="3">970</strain>
    </source>
</reference>
<sequence>MDLFSMQGRYNRAKYFWVVLVIVLVGQLVSTGIGMAVSNFVSDPQTAFVTSLTIALIVAIGIAVVAAFQAVKRLHDMDRPGTHYWLLLIPIYNIYFGLVLLFKKGTEGENKYGPDPLAGK</sequence>
<reference evidence="2 3" key="2">
    <citation type="submission" date="2011-11" db="EMBL/GenBank/DDBJ databases">
        <authorList>
            <consortium name="US DOE Joint Genome Institute"/>
            <person name="Lucas S."/>
            <person name="Han J."/>
            <person name="Lapidus A."/>
            <person name="Cheng J.-F."/>
            <person name="Goodwin L."/>
            <person name="Pitluck S."/>
            <person name="Peters L."/>
            <person name="Ovchinnikova G."/>
            <person name="Zhang X."/>
            <person name="Detter J.C."/>
            <person name="Han C."/>
            <person name="Tapia R."/>
            <person name="Land M."/>
            <person name="Hauser L."/>
            <person name="Kyrpides N."/>
            <person name="Ivanova N."/>
            <person name="Pagani I."/>
            <person name="Vogl K."/>
            <person name="Liu Z."/>
            <person name="Overmann J."/>
            <person name="Frigaard N.-U."/>
            <person name="Bryant D."/>
            <person name="Woyke T."/>
        </authorList>
    </citation>
    <scope>NUCLEOTIDE SEQUENCE [LARGE SCALE GENOMIC DNA]</scope>
    <source>
        <strain evidence="2 3">970</strain>
    </source>
</reference>
<dbReference type="eggNOG" id="COG3152">
    <property type="taxonomic scope" value="Bacteria"/>
</dbReference>
<dbReference type="GO" id="GO:0005886">
    <property type="term" value="C:plasma membrane"/>
    <property type="evidence" value="ECO:0007669"/>
    <property type="project" value="TreeGrafter"/>
</dbReference>
<dbReference type="SUPFAM" id="SSF48317">
    <property type="entry name" value="Acid phosphatase/Vanadium-dependent haloperoxidase"/>
    <property type="match status" value="1"/>
</dbReference>
<keyword evidence="1" id="KW-0472">Membrane</keyword>
<keyword evidence="1" id="KW-1133">Transmembrane helix</keyword>
<dbReference type="InterPro" id="IPR008523">
    <property type="entry name" value="DUF805"/>
</dbReference>
<dbReference type="EMBL" id="JH603168">
    <property type="protein sequence ID" value="EIC23003.1"/>
    <property type="molecule type" value="Genomic_DNA"/>
</dbReference>
<organism evidence="2 3">
    <name type="scientific">Thiorhodovibrio frisius</name>
    <dbReference type="NCBI Taxonomy" id="631362"/>
    <lineage>
        <taxon>Bacteria</taxon>
        <taxon>Pseudomonadati</taxon>
        <taxon>Pseudomonadota</taxon>
        <taxon>Gammaproteobacteria</taxon>
        <taxon>Chromatiales</taxon>
        <taxon>Chromatiaceae</taxon>
        <taxon>Thiorhodovibrio</taxon>
    </lineage>
</organism>
<keyword evidence="1" id="KW-0812">Transmembrane</keyword>
<feature type="transmembrane region" description="Helical" evidence="1">
    <location>
        <begin position="15"/>
        <end position="41"/>
    </location>
</feature>
<feature type="transmembrane region" description="Helical" evidence="1">
    <location>
        <begin position="83"/>
        <end position="102"/>
    </location>
</feature>
<evidence type="ECO:0000313" key="2">
    <source>
        <dbReference type="EMBL" id="EIC23003.1"/>
    </source>
</evidence>
<protein>
    <submittedName>
        <fullName evidence="2">Putative membrane protein</fullName>
    </submittedName>
</protein>
<dbReference type="PANTHER" id="PTHR34980:SF3">
    <property type="entry name" value="BLR8105 PROTEIN"/>
    <property type="match status" value="1"/>
</dbReference>
<evidence type="ECO:0000256" key="1">
    <source>
        <dbReference type="SAM" id="Phobius"/>
    </source>
</evidence>
<dbReference type="HOGENOM" id="CLU_093674_4_1_6"/>
<dbReference type="Pfam" id="PF05656">
    <property type="entry name" value="DUF805"/>
    <property type="match status" value="1"/>
</dbReference>